<accession>A0A8F2E6L7</accession>
<sequence length="56" mass="7031">MIDWEWRWFSAYIWKKNCWGLGFNIAAQKEYAYINAHILKWEFNFQWEGDYSYVRG</sequence>
<dbReference type="Proteomes" id="UP000683399">
    <property type="component" value="Segment"/>
</dbReference>
<reference evidence="1 2" key="1">
    <citation type="submission" date="2021-03" db="EMBL/GenBank/DDBJ databases">
        <authorList>
            <person name="Alqahtani R."/>
            <person name="Behailu E."/>
            <person name="Cappabianca D.W."/>
            <person name="Csanadi-Schwartz K.M."/>
            <person name="Dalal A.S."/>
            <person name="Fahim M.S."/>
            <person name="Franklin J.M."/>
            <person name="Gluckman M.H."/>
            <person name="Levine C.J."/>
            <person name="Martin N."/>
            <person name="Milza N."/>
            <person name="Najmabadi R."/>
            <person name="Newman A.M."/>
            <person name="Pajunar M."/>
            <person name="Qalawee I."/>
            <person name="Rizvi A."/>
            <person name="Samuel A."/>
            <person name="Smith A."/>
            <person name="Swann F.E."/>
            <person name="Sweeney P."/>
            <person name="Torres N.R."/>
            <person name="Ventrone L."/>
            <person name="Ventura L."/>
            <person name="Wroe M."/>
            <person name="Acquaye N.A."/>
            <person name="Agnes T.J."/>
            <person name="Ahmed A."/>
            <person name="Ahmed S."/>
            <person name="Amodu B.A."/>
            <person name="Arefeayne N.F."/>
            <person name="Asamoah-Frimpong E.A."/>
            <person name="Attaran A."/>
            <person name="Barragan J.M."/>
            <person name="Baumgarten L.N."/>
            <person name="Berhane B."/>
            <person name="Beyene A."/>
            <person name="Bhattarai B."/>
            <person name="Biondokin D.V."/>
            <person name="Boone B.K."/>
            <person name="Burney S.Z."/>
            <person name="Cayanan J.T."/>
            <person name="Cesta G."/>
            <person name="Chang J."/>
            <person name="Chavez J."/>
            <person name="Chorbajian C."/>
            <person name="Christian S."/>
            <person name="Corns J.R."/>
            <person name="Corns N.R."/>
            <person name="Cowan J.T."/>
            <person name="Coyne C."/>
            <person name="Dadzie B."/>
            <person name="Datu D.V."/>
            <person name="Deng B.C."/>
            <person name="Der L."/>
            <person name="Dickerson K."/>
            <person name="Dozier E."/>
            <person name="Egbunine A.O."/>
            <person name="Farooq M."/>
            <person name="Fonge A.E."/>
            <person name="Ghomsi-Nono M.P."/>
            <person name="Giampietro H."/>
            <person name="Gunnison R.P."/>
            <person name="Han S.H."/>
            <person name="Hennigan A.J."/>
            <person name="Hong A.N."/>
            <person name="Ijomor E.C."/>
            <person name="Jalali A."/>
            <person name="Jamil T.Z."/>
            <person name="Jenkins C.R."/>
            <person name="Joseph M.A."/>
            <person name="Jowanowitch O.J."/>
            <person name="Kang D."/>
            <person name="Khan A."/>
            <person name="Khan Z.K."/>
            <person name="Kiewe T."/>
            <person name="Kjerulf A.B."/>
            <person name="Kolosey V."/>
            <person name="Kurup M."/>
            <person name="Lee V.H."/>
            <person name="Llontop-Maldonado V."/>
            <person name="Long P."/>
            <person name="Lu N."/>
            <person name="Majekodunmi A."/>
            <person name="Malik H.W."/>
            <person name="Marcellino S.C."/>
            <person name="Martinez L.A."/>
            <person name="Meher F.N."/>
            <person name="Michelin M.A."/>
            <person name="Mitchell K.G."/>
            <person name="Mullens W.J."/>
            <person name="Nwakama C."/>
            <person name="Nwosu F.T."/>
            <person name="Oboh E.C."/>
            <person name="Odujinrin O."/>
            <person name="Ogunsan O."/>
            <person name="O'Neill K."/>
            <person name="Oxlaj J.A."/>
            <person name="Patel A.K."/>
            <person name="Patel B.R."/>
            <person name="Pham Q."/>
            <person name="Porter J."/>
            <person name="Portes J."/>
            <person name="Prokopenko A."/>
            <person name="Quraishi M."/>
            <person name="Qureshi M."/>
            <person name="Rivera A."/>
            <person name="Rubalsky V."/>
            <person name="Saikali Y."/>
            <person name="Saqaf K."/>
            <person name="Saroya S.R."/>
            <person name="Seas A."/>
            <person name="Shadrick R.E."/>
            <person name="Sharda N."/>
            <person name="Sigindere M.T."/>
            <person name="Simbi V.G."/>
            <person name="Thuzar C."/>
            <person name="Tran K."/>
            <person name="Tran V.D."/>
            <person name="Trang W."/>
            <person name="Vaishnav N."/>
            <person name="Vuong K."/>
            <person name="Walker C."/>
            <person name="Wallace S.A."/>
            <person name="Warfield J.C."/>
            <person name="Wikina T."/>
            <person name="Wobbeking F.T."/>
            <person name="Worrent L.D."/>
            <person name="Yan T."/>
            <person name="Zehra A."/>
            <person name="Avazpour P."/>
            <person name="Kim F.M."/>
            <person name="Mason K."/>
            <person name="Nguyen D.A."/>
            <person name="Pettit S.M."/>
            <person name="Zhou O.J."/>
            <person name="Brissett D.L."/>
            <person name="Gualtieri C."/>
            <person name="Hufford T.M."/>
            <person name="Ko J.M."/>
            <person name="Novak J.K."/>
            <person name="Smith Z.M."/>
            <person name="Mayer-Bacon C."/>
            <person name="Erill I."/>
            <person name="Caruso S.M."/>
            <person name="Garlena R.A."/>
            <person name="Russell D.A."/>
            <person name="Pope W.H."/>
            <person name="Jacobs-Sera D."/>
            <person name="Hatfull G.F."/>
        </authorList>
    </citation>
    <scope>NUCLEOTIDE SEQUENCE [LARGE SCALE GENOMIC DNA]</scope>
</reference>
<evidence type="ECO:0000313" key="2">
    <source>
        <dbReference type="Proteomes" id="UP000683399"/>
    </source>
</evidence>
<name>A0A8F2E6L7_9CAUD</name>
<organism evidence="1 2">
    <name type="scientific">Streptomyces phage TunaTartare</name>
    <dbReference type="NCBI Taxonomy" id="2848887"/>
    <lineage>
        <taxon>Viruses</taxon>
        <taxon>Duplodnaviria</taxon>
        <taxon>Heunggongvirae</taxon>
        <taxon>Uroviricota</taxon>
        <taxon>Caudoviricetes</taxon>
        <taxon>Stanwilliamsviridae</taxon>
        <taxon>Loccivirinae</taxon>
        <taxon>Faustvirus</taxon>
        <taxon>Faustvirus tunatartare</taxon>
    </lineage>
</organism>
<dbReference type="KEGG" id="vg:77927634"/>
<keyword evidence="2" id="KW-1185">Reference proteome</keyword>
<gene>
    <name evidence="1" type="primary">66</name>
    <name evidence="1" type="ORF">SEA_TUNATARTARE_66</name>
</gene>
<dbReference type="GeneID" id="77927634"/>
<proteinExistence type="predicted"/>
<protein>
    <submittedName>
        <fullName evidence="1">Uncharacterized protein</fullName>
    </submittedName>
</protein>
<evidence type="ECO:0000313" key="1">
    <source>
        <dbReference type="EMBL" id="QWT29958.1"/>
    </source>
</evidence>
<dbReference type="RefSeq" id="YP_010651915.1">
    <property type="nucleotide sequence ID" value="NC_070784.1"/>
</dbReference>
<dbReference type="EMBL" id="MW822145">
    <property type="protein sequence ID" value="QWT29958.1"/>
    <property type="molecule type" value="Genomic_DNA"/>
</dbReference>